<proteinExistence type="predicted"/>
<dbReference type="Proteomes" id="UP000614424">
    <property type="component" value="Unassembled WGS sequence"/>
</dbReference>
<protein>
    <submittedName>
        <fullName evidence="1">Cytochrome c biogenesis factor</fullName>
    </submittedName>
</protein>
<reference evidence="1 2" key="1">
    <citation type="submission" date="2020-08" db="EMBL/GenBank/DDBJ databases">
        <title>Bridging the membrane lipid divide: bacteria of the FCB group superphylum have the potential to synthesize archaeal ether lipids.</title>
        <authorList>
            <person name="Villanueva L."/>
            <person name="Von Meijenfeldt F.A.B."/>
            <person name="Westbye A.B."/>
            <person name="Yadav S."/>
            <person name="Hopmans E.C."/>
            <person name="Dutilh B.E."/>
            <person name="Sinninghe Damste J.S."/>
        </authorList>
    </citation>
    <scope>NUCLEOTIDE SEQUENCE [LARGE SCALE GENOMIC DNA]</scope>
    <source>
        <strain evidence="1">NIOZ-UU47</strain>
    </source>
</reference>
<evidence type="ECO:0000313" key="1">
    <source>
        <dbReference type="EMBL" id="MBC8318966.1"/>
    </source>
</evidence>
<comment type="caution">
    <text evidence="1">The sequence shown here is derived from an EMBL/GenBank/DDBJ whole genome shotgun (WGS) entry which is preliminary data.</text>
</comment>
<dbReference type="EMBL" id="JACNJZ010000205">
    <property type="protein sequence ID" value="MBC8318966.1"/>
    <property type="molecule type" value="Genomic_DNA"/>
</dbReference>
<feature type="non-terminal residue" evidence="1">
    <location>
        <position position="1"/>
    </location>
</feature>
<dbReference type="AlphaFoldDB" id="A0A8J6TDM3"/>
<name>A0A8J6TDM3_9BACT</name>
<accession>A0A8J6TDM3</accession>
<dbReference type="InterPro" id="IPR011990">
    <property type="entry name" value="TPR-like_helical_dom_sf"/>
</dbReference>
<evidence type="ECO:0000313" key="2">
    <source>
        <dbReference type="Proteomes" id="UP000614424"/>
    </source>
</evidence>
<gene>
    <name evidence="1" type="ORF">H8E41_13785</name>
</gene>
<dbReference type="SUPFAM" id="SSF48452">
    <property type="entry name" value="TPR-like"/>
    <property type="match status" value="1"/>
</dbReference>
<sequence length="87" mass="9781">DPNISDTLGFIHYKRNAFDLATTQFRLAIEDLPHVPTIRYHLALALKGQGADDEALSELEQALQGDTDFPERQEAEGLLRTWQKTAS</sequence>
<dbReference type="Gene3D" id="1.25.40.10">
    <property type="entry name" value="Tetratricopeptide repeat domain"/>
    <property type="match status" value="1"/>
</dbReference>
<organism evidence="1 2">
    <name type="scientific">Candidatus Desulfobia pelagia</name>
    <dbReference type="NCBI Taxonomy" id="2841692"/>
    <lineage>
        <taxon>Bacteria</taxon>
        <taxon>Pseudomonadati</taxon>
        <taxon>Thermodesulfobacteriota</taxon>
        <taxon>Desulfobulbia</taxon>
        <taxon>Desulfobulbales</taxon>
        <taxon>Desulfobulbaceae</taxon>
        <taxon>Candidatus Desulfobia</taxon>
    </lineage>
</organism>